<name>A0A3B6EDM8_WHEAT</name>
<dbReference type="Gramene" id="TraesPARA_EIv1.0_0791910.1">
    <property type="protein sequence ID" value="TraesPARA_EIv1.0_0791910.1.CDS"/>
    <property type="gene ID" value="TraesPARA_EIv1.0_0791910"/>
</dbReference>
<evidence type="ECO:0000256" key="2">
    <source>
        <dbReference type="SAM" id="Phobius"/>
    </source>
</evidence>
<feature type="region of interest" description="Disordered" evidence="1">
    <location>
        <begin position="38"/>
        <end position="59"/>
    </location>
</feature>
<evidence type="ECO:0000256" key="1">
    <source>
        <dbReference type="SAM" id="MobiDB-lite"/>
    </source>
</evidence>
<dbReference type="Gramene" id="TraesCS3A03G0226100.1">
    <property type="protein sequence ID" value="TraesCS3A03G0226100.1.CDS"/>
    <property type="gene ID" value="TraesCS3A03G0226100"/>
</dbReference>
<reference evidence="3" key="1">
    <citation type="submission" date="2018-08" db="EMBL/GenBank/DDBJ databases">
        <authorList>
            <person name="Rossello M."/>
        </authorList>
    </citation>
    <scope>NUCLEOTIDE SEQUENCE [LARGE SCALE GENOMIC DNA]</scope>
    <source>
        <strain evidence="3">cv. Chinese Spring</strain>
    </source>
</reference>
<dbReference type="Gramene" id="TraesWEE_scaffold_096529_01G000100.1">
    <property type="protein sequence ID" value="TraesWEE_scaffold_096529_01G000100.1"/>
    <property type="gene ID" value="TraesWEE_scaffold_096529_01G000100"/>
</dbReference>
<sequence length="163" mass="18050">MAALRCAARRIVGDQPPRLVCRASVVEGRRRMSPAVIDRGSSARPRCFSSQGGDDDPLTSEEKMRLFKRGAHLIFRMTKAISTVVVCGIVIKWSVTEVFRPYPTSDCARAVRKCREMLQGLRGNPPTLEVGPVLGDEMLAAEVAAFKSMVKDMKREAAERLED</sequence>
<dbReference type="EnsemblPlants" id="TraesCS3A02G103300.1">
    <property type="protein sequence ID" value="TraesCS3A02G103300.1"/>
    <property type="gene ID" value="TraesCS3A02G103300"/>
</dbReference>
<keyword evidence="2" id="KW-1133">Transmembrane helix</keyword>
<proteinExistence type="predicted"/>
<dbReference type="OrthoDB" id="697768at2759"/>
<keyword evidence="2" id="KW-0472">Membrane</keyword>
<evidence type="ECO:0000313" key="4">
    <source>
        <dbReference type="Proteomes" id="UP000019116"/>
    </source>
</evidence>
<keyword evidence="2" id="KW-0812">Transmembrane</keyword>
<dbReference type="Proteomes" id="UP000019116">
    <property type="component" value="Chromosome 3A"/>
</dbReference>
<keyword evidence="4" id="KW-1185">Reference proteome</keyword>
<protein>
    <submittedName>
        <fullName evidence="3">Uncharacterized protein</fullName>
    </submittedName>
</protein>
<reference evidence="3" key="2">
    <citation type="submission" date="2018-10" db="UniProtKB">
        <authorList>
            <consortium name="EnsemblPlants"/>
        </authorList>
    </citation>
    <scope>IDENTIFICATION</scope>
</reference>
<evidence type="ECO:0000313" key="3">
    <source>
        <dbReference type="EnsemblPlants" id="TraesCS3A02G103300.1"/>
    </source>
</evidence>
<accession>A0A3B6EDM8</accession>
<dbReference type="Gramene" id="TraesCS3A02G103300.1">
    <property type="protein sequence ID" value="TraesCS3A02G103300.1"/>
    <property type="gene ID" value="TraesCS3A02G103300"/>
</dbReference>
<feature type="transmembrane region" description="Helical" evidence="2">
    <location>
        <begin position="73"/>
        <end position="95"/>
    </location>
</feature>
<gene>
    <name evidence="3" type="primary">LOC123057953</name>
</gene>
<dbReference type="AlphaFoldDB" id="A0A3B6EDM8"/>
<organism evidence="3">
    <name type="scientific">Triticum aestivum</name>
    <name type="common">Wheat</name>
    <dbReference type="NCBI Taxonomy" id="4565"/>
    <lineage>
        <taxon>Eukaryota</taxon>
        <taxon>Viridiplantae</taxon>
        <taxon>Streptophyta</taxon>
        <taxon>Embryophyta</taxon>
        <taxon>Tracheophyta</taxon>
        <taxon>Spermatophyta</taxon>
        <taxon>Magnoliopsida</taxon>
        <taxon>Liliopsida</taxon>
        <taxon>Poales</taxon>
        <taxon>Poaceae</taxon>
        <taxon>BOP clade</taxon>
        <taxon>Pooideae</taxon>
        <taxon>Triticodae</taxon>
        <taxon>Triticeae</taxon>
        <taxon>Triticinae</taxon>
        <taxon>Triticum</taxon>
    </lineage>
</organism>
<dbReference type="RefSeq" id="XP_044336747.1">
    <property type="nucleotide sequence ID" value="XM_044480812.1"/>
</dbReference>
<dbReference type="GeneID" id="123057953"/>
<dbReference type="Gramene" id="TraesJAG3A03G01348790.1">
    <property type="protein sequence ID" value="TraesJAG3A03G01348790.1"/>
    <property type="gene ID" value="TraesJAG3A03G01348790"/>
</dbReference>